<evidence type="ECO:0000313" key="3">
    <source>
        <dbReference type="Proteomes" id="UP000295302"/>
    </source>
</evidence>
<comment type="caution">
    <text evidence="2">The sequence shown here is derived from an EMBL/GenBank/DDBJ whole genome shotgun (WGS) entry which is preliminary data.</text>
</comment>
<accession>A0A4R4XGL2</accession>
<feature type="compositionally biased region" description="Polar residues" evidence="1">
    <location>
        <begin position="170"/>
        <end position="182"/>
    </location>
</feature>
<name>A0A4R4XGL2_9ACTN</name>
<dbReference type="RefSeq" id="WP_132623603.1">
    <property type="nucleotide sequence ID" value="NZ_SMKQ01000366.1"/>
</dbReference>
<dbReference type="AlphaFoldDB" id="A0A4R4XGL2"/>
<evidence type="ECO:0000256" key="1">
    <source>
        <dbReference type="SAM" id="MobiDB-lite"/>
    </source>
</evidence>
<evidence type="ECO:0000313" key="2">
    <source>
        <dbReference type="EMBL" id="TDD29874.1"/>
    </source>
</evidence>
<protein>
    <submittedName>
        <fullName evidence="2">Uncharacterized protein</fullName>
    </submittedName>
</protein>
<feature type="region of interest" description="Disordered" evidence="1">
    <location>
        <begin position="163"/>
        <end position="182"/>
    </location>
</feature>
<reference evidence="2 3" key="1">
    <citation type="submission" date="2019-03" db="EMBL/GenBank/DDBJ databases">
        <title>Draft genome sequences of novel Actinobacteria.</title>
        <authorList>
            <person name="Sahin N."/>
            <person name="Ay H."/>
            <person name="Saygin H."/>
        </authorList>
    </citation>
    <scope>NUCLEOTIDE SEQUENCE [LARGE SCALE GENOMIC DNA]</scope>
    <source>
        <strain evidence="2 3">CH32</strain>
    </source>
</reference>
<sequence>MGRTAGAVSLPGMLQGVAWTSAMSWKTPSRRACSVAVAMMRRTSGVSAAAVGVVLVAGVGGSSSGAWSGQGVSLGGVLGVQGRTAQRSRMWSRMAGRSALAAGEASGCPAAARRRSRAAARSSPRWCHQEKTRLMVSLWPAPGGRSRFSLKLMQTWGQARTEYMEDAPSRRQSCAPSRSLPT</sequence>
<proteinExistence type="predicted"/>
<gene>
    <name evidence="2" type="ORF">E1286_46220</name>
</gene>
<keyword evidence="3" id="KW-1185">Reference proteome</keyword>
<dbReference type="Proteomes" id="UP000295302">
    <property type="component" value="Unassembled WGS sequence"/>
</dbReference>
<organism evidence="2 3">
    <name type="scientific">Nonomuraea terrae</name>
    <dbReference type="NCBI Taxonomy" id="2530383"/>
    <lineage>
        <taxon>Bacteria</taxon>
        <taxon>Bacillati</taxon>
        <taxon>Actinomycetota</taxon>
        <taxon>Actinomycetes</taxon>
        <taxon>Streptosporangiales</taxon>
        <taxon>Streptosporangiaceae</taxon>
        <taxon>Nonomuraea</taxon>
    </lineage>
</organism>
<dbReference type="EMBL" id="SMKQ01000366">
    <property type="protein sequence ID" value="TDD29874.1"/>
    <property type="molecule type" value="Genomic_DNA"/>
</dbReference>